<dbReference type="RefSeq" id="WP_249994906.1">
    <property type="nucleotide sequence ID" value="NZ_CP116221.1"/>
</dbReference>
<gene>
    <name evidence="3" type="ORF">MUN68_002320</name>
</gene>
<feature type="chain" id="PRO_5046919776" evidence="2">
    <location>
        <begin position="21"/>
        <end position="294"/>
    </location>
</feature>
<proteinExistence type="predicted"/>
<reference evidence="3 4" key="1">
    <citation type="submission" date="2023-01" db="EMBL/GenBank/DDBJ databases">
        <title>Psychroserpens ponticola sp. nov., isolated from seawater.</title>
        <authorList>
            <person name="Kristyanto S."/>
            <person name="Jung J."/>
            <person name="Kim J.M."/>
            <person name="Jeon C.O."/>
        </authorList>
    </citation>
    <scope>NUCLEOTIDE SEQUENCE [LARGE SCALE GENOMIC DNA]</scope>
    <source>
        <strain evidence="3 4">MSW6</strain>
    </source>
</reference>
<sequence>MKNIILFLSLSLLISFNASSQDEQINIEAINNYKYVIIPLKFEVLSEVDQYQINSLTKFLFNKYGYAAFLENDSFPEDLRQNGCLALKADVIKVKGGFLSTRLKINLMDCNGQLVVSSKVGKTREKEFKTAYNLAVRNAFQSFQFHNYKYKPNPNAAIVTSSTTSLVKPNVEDTKVAQEEIERLKQEVASLKEEKEVNKTVIVPVAETSINNKKIIKSTALKTNVSILYAQPIDNGFQVVDKTPKVIMILLVTPKENTFIVKDQNAIVYKEDGFWYLSKNDGNVTSLERLNIKF</sequence>
<keyword evidence="2" id="KW-0732">Signal</keyword>
<dbReference type="Proteomes" id="UP001202717">
    <property type="component" value="Chromosome"/>
</dbReference>
<feature type="coiled-coil region" evidence="1">
    <location>
        <begin position="174"/>
        <end position="201"/>
    </location>
</feature>
<evidence type="ECO:0000313" key="3">
    <source>
        <dbReference type="EMBL" id="WCO02335.1"/>
    </source>
</evidence>
<feature type="signal peptide" evidence="2">
    <location>
        <begin position="1"/>
        <end position="20"/>
    </location>
</feature>
<evidence type="ECO:0000256" key="1">
    <source>
        <dbReference type="SAM" id="Coils"/>
    </source>
</evidence>
<evidence type="ECO:0000256" key="2">
    <source>
        <dbReference type="SAM" id="SignalP"/>
    </source>
</evidence>
<keyword evidence="4" id="KW-1185">Reference proteome</keyword>
<accession>A0ABY7RYX4</accession>
<evidence type="ECO:0000313" key="4">
    <source>
        <dbReference type="Proteomes" id="UP001202717"/>
    </source>
</evidence>
<name>A0ABY7RYX4_9FLAO</name>
<organism evidence="3 4">
    <name type="scientific">Psychroserpens ponticola</name>
    <dbReference type="NCBI Taxonomy" id="2932268"/>
    <lineage>
        <taxon>Bacteria</taxon>
        <taxon>Pseudomonadati</taxon>
        <taxon>Bacteroidota</taxon>
        <taxon>Flavobacteriia</taxon>
        <taxon>Flavobacteriales</taxon>
        <taxon>Flavobacteriaceae</taxon>
        <taxon>Psychroserpens</taxon>
    </lineage>
</organism>
<keyword evidence="1" id="KW-0175">Coiled coil</keyword>
<dbReference type="EMBL" id="CP116221">
    <property type="protein sequence ID" value="WCO02335.1"/>
    <property type="molecule type" value="Genomic_DNA"/>
</dbReference>
<protein>
    <submittedName>
        <fullName evidence="3">Uncharacterized protein</fullName>
    </submittedName>
</protein>